<dbReference type="Proteomes" id="UP001302676">
    <property type="component" value="Unassembled WGS sequence"/>
</dbReference>
<evidence type="ECO:0000259" key="6">
    <source>
        <dbReference type="PROSITE" id="PS50089"/>
    </source>
</evidence>
<keyword evidence="1" id="KW-0479">Metal-binding</keyword>
<dbReference type="AlphaFoldDB" id="A0AAN6ZRG4"/>
<organism evidence="7 8">
    <name type="scientific">Dichotomopilus funicola</name>
    <dbReference type="NCBI Taxonomy" id="1934379"/>
    <lineage>
        <taxon>Eukaryota</taxon>
        <taxon>Fungi</taxon>
        <taxon>Dikarya</taxon>
        <taxon>Ascomycota</taxon>
        <taxon>Pezizomycotina</taxon>
        <taxon>Sordariomycetes</taxon>
        <taxon>Sordariomycetidae</taxon>
        <taxon>Sordariales</taxon>
        <taxon>Chaetomiaceae</taxon>
        <taxon>Dichotomopilus</taxon>
    </lineage>
</organism>
<feature type="compositionally biased region" description="Low complexity" evidence="5">
    <location>
        <begin position="306"/>
        <end position="317"/>
    </location>
</feature>
<evidence type="ECO:0000256" key="3">
    <source>
        <dbReference type="ARBA" id="ARBA00022833"/>
    </source>
</evidence>
<gene>
    <name evidence="7" type="ORF">C8A04DRAFT_24005</name>
</gene>
<feature type="domain" description="RING-type" evidence="6">
    <location>
        <begin position="98"/>
        <end position="149"/>
    </location>
</feature>
<reference evidence="7" key="1">
    <citation type="journal article" date="2023" name="Mol. Phylogenet. Evol.">
        <title>Genome-scale phylogeny and comparative genomics of the fungal order Sordariales.</title>
        <authorList>
            <person name="Hensen N."/>
            <person name="Bonometti L."/>
            <person name="Westerberg I."/>
            <person name="Brannstrom I.O."/>
            <person name="Guillou S."/>
            <person name="Cros-Aarteil S."/>
            <person name="Calhoun S."/>
            <person name="Haridas S."/>
            <person name="Kuo A."/>
            <person name="Mondo S."/>
            <person name="Pangilinan J."/>
            <person name="Riley R."/>
            <person name="LaButti K."/>
            <person name="Andreopoulos B."/>
            <person name="Lipzen A."/>
            <person name="Chen C."/>
            <person name="Yan M."/>
            <person name="Daum C."/>
            <person name="Ng V."/>
            <person name="Clum A."/>
            <person name="Steindorff A."/>
            <person name="Ohm R.A."/>
            <person name="Martin F."/>
            <person name="Silar P."/>
            <person name="Natvig D.O."/>
            <person name="Lalanne C."/>
            <person name="Gautier V."/>
            <person name="Ament-Velasquez S.L."/>
            <person name="Kruys A."/>
            <person name="Hutchinson M.I."/>
            <person name="Powell A.J."/>
            <person name="Barry K."/>
            <person name="Miller A.N."/>
            <person name="Grigoriev I.V."/>
            <person name="Debuchy R."/>
            <person name="Gladieux P."/>
            <person name="Hiltunen Thoren M."/>
            <person name="Johannesson H."/>
        </authorList>
    </citation>
    <scope>NUCLEOTIDE SEQUENCE</scope>
    <source>
        <strain evidence="7">CBS 141.50</strain>
    </source>
</reference>
<evidence type="ECO:0000256" key="1">
    <source>
        <dbReference type="ARBA" id="ARBA00022723"/>
    </source>
</evidence>
<feature type="region of interest" description="Disordered" evidence="5">
    <location>
        <begin position="261"/>
        <end position="369"/>
    </location>
</feature>
<dbReference type="SMART" id="SM00184">
    <property type="entry name" value="RING"/>
    <property type="match status" value="1"/>
</dbReference>
<dbReference type="InterPro" id="IPR050731">
    <property type="entry name" value="HRD1_E3_ubiq-ligases"/>
</dbReference>
<evidence type="ECO:0000313" key="7">
    <source>
        <dbReference type="EMBL" id="KAK4148207.1"/>
    </source>
</evidence>
<dbReference type="GO" id="GO:0061630">
    <property type="term" value="F:ubiquitin protein ligase activity"/>
    <property type="evidence" value="ECO:0007669"/>
    <property type="project" value="UniProtKB-EC"/>
</dbReference>
<keyword evidence="3" id="KW-0862">Zinc</keyword>
<accession>A0AAN6ZRG4</accession>
<dbReference type="RefSeq" id="XP_062641578.1">
    <property type="nucleotide sequence ID" value="XM_062778922.1"/>
</dbReference>
<evidence type="ECO:0000256" key="4">
    <source>
        <dbReference type="PROSITE-ProRule" id="PRU00175"/>
    </source>
</evidence>
<dbReference type="PROSITE" id="PS50089">
    <property type="entry name" value="ZF_RING_2"/>
    <property type="match status" value="1"/>
</dbReference>
<dbReference type="InterPro" id="IPR013083">
    <property type="entry name" value="Znf_RING/FYVE/PHD"/>
</dbReference>
<dbReference type="Pfam" id="PF13639">
    <property type="entry name" value="zf-RING_2"/>
    <property type="match status" value="1"/>
</dbReference>
<dbReference type="GO" id="GO:0043161">
    <property type="term" value="P:proteasome-mediated ubiquitin-dependent protein catabolic process"/>
    <property type="evidence" value="ECO:0007669"/>
    <property type="project" value="TreeGrafter"/>
</dbReference>
<dbReference type="PANTHER" id="PTHR22763:SF184">
    <property type="entry name" value="E3 UBIQUITIN-PROTEIN LIGASE SYNOVIOLIN"/>
    <property type="match status" value="1"/>
</dbReference>
<evidence type="ECO:0000256" key="2">
    <source>
        <dbReference type="ARBA" id="ARBA00022771"/>
    </source>
</evidence>
<evidence type="ECO:0000313" key="8">
    <source>
        <dbReference type="Proteomes" id="UP001302676"/>
    </source>
</evidence>
<feature type="compositionally biased region" description="Acidic residues" evidence="5">
    <location>
        <begin position="318"/>
        <end position="329"/>
    </location>
</feature>
<dbReference type="GO" id="GO:0005789">
    <property type="term" value="C:endoplasmic reticulum membrane"/>
    <property type="evidence" value="ECO:0007669"/>
    <property type="project" value="UniProtKB-SubCell"/>
</dbReference>
<protein>
    <recommendedName>
        <fullName evidence="6">RING-type domain-containing protein</fullName>
    </recommendedName>
</protein>
<sequence length="389" mass="42951">MSDTTSSPPAKRPNFSVIALLLQAPLLPLVAVKRLVTLACTFVILAMGRILRAGSEIRRHSFILSREKRSSTSKTAPAAKDAATDAAVTTVQIEDITCLICHEPIGTRNVEGVKEDWSMLPCGHRFGSHCIKRYLGLTADEQPLCPICRHVAYHDPCGHPVLPFLLQADGTHPDLVTDDDGKVRPPKNEEDLATTACDYCLMPDEAKEQVEMEAEKIAADEAAAAAAAAAAAVDATAMATVKSPGRMASVKRPLRWLRTLVPFTPRKKGQRASEDLDEDKDQDQDQPQNQNQDEHEAEQAAEAETQDGNADQAQEDGQGQDDDENEDQADGSAYERSDRTDRRLTRRELRNRRRAPANEGSWQGPWMDVQGRDEGWEKWWSVQLPRVAA</sequence>
<dbReference type="PANTHER" id="PTHR22763">
    <property type="entry name" value="RING ZINC FINGER PROTEIN"/>
    <property type="match status" value="1"/>
</dbReference>
<evidence type="ECO:0000256" key="5">
    <source>
        <dbReference type="SAM" id="MobiDB-lite"/>
    </source>
</evidence>
<dbReference type="GO" id="GO:0008270">
    <property type="term" value="F:zinc ion binding"/>
    <property type="evidence" value="ECO:0007669"/>
    <property type="project" value="UniProtKB-KW"/>
</dbReference>
<proteinExistence type="predicted"/>
<dbReference type="GO" id="GO:0036503">
    <property type="term" value="P:ERAD pathway"/>
    <property type="evidence" value="ECO:0007669"/>
    <property type="project" value="TreeGrafter"/>
</dbReference>
<dbReference type="SUPFAM" id="SSF57850">
    <property type="entry name" value="RING/U-box"/>
    <property type="match status" value="1"/>
</dbReference>
<dbReference type="GeneID" id="87815535"/>
<keyword evidence="8" id="KW-1185">Reference proteome</keyword>
<dbReference type="EMBL" id="MU853554">
    <property type="protein sequence ID" value="KAK4148207.1"/>
    <property type="molecule type" value="Genomic_DNA"/>
</dbReference>
<dbReference type="Gene3D" id="3.30.40.10">
    <property type="entry name" value="Zinc/RING finger domain, C3HC4 (zinc finger)"/>
    <property type="match status" value="1"/>
</dbReference>
<reference evidence="7" key="2">
    <citation type="submission" date="2023-05" db="EMBL/GenBank/DDBJ databases">
        <authorList>
            <consortium name="Lawrence Berkeley National Laboratory"/>
            <person name="Steindorff A."/>
            <person name="Hensen N."/>
            <person name="Bonometti L."/>
            <person name="Westerberg I."/>
            <person name="Brannstrom I.O."/>
            <person name="Guillou S."/>
            <person name="Cros-Aarteil S."/>
            <person name="Calhoun S."/>
            <person name="Haridas S."/>
            <person name="Kuo A."/>
            <person name="Mondo S."/>
            <person name="Pangilinan J."/>
            <person name="Riley R."/>
            <person name="Labutti K."/>
            <person name="Andreopoulos B."/>
            <person name="Lipzen A."/>
            <person name="Chen C."/>
            <person name="Yanf M."/>
            <person name="Daum C."/>
            <person name="Ng V."/>
            <person name="Clum A."/>
            <person name="Ohm R."/>
            <person name="Martin F."/>
            <person name="Silar P."/>
            <person name="Natvig D."/>
            <person name="Lalanne C."/>
            <person name="Gautier V."/>
            <person name="Ament-Velasquez S.L."/>
            <person name="Kruys A."/>
            <person name="Hutchinson M.I."/>
            <person name="Powell A.J."/>
            <person name="Barry K."/>
            <person name="Miller A.N."/>
            <person name="Grigoriev I.V."/>
            <person name="Debuchy R."/>
            <person name="Gladieux P."/>
            <person name="Thoren M.H."/>
            <person name="Johannesson H."/>
        </authorList>
    </citation>
    <scope>NUCLEOTIDE SEQUENCE</scope>
    <source>
        <strain evidence="7">CBS 141.50</strain>
    </source>
</reference>
<name>A0AAN6ZRG4_9PEZI</name>
<keyword evidence="2 4" id="KW-0863">Zinc-finger</keyword>
<feature type="compositionally biased region" description="Basic and acidic residues" evidence="5">
    <location>
        <begin position="333"/>
        <end position="348"/>
    </location>
</feature>
<dbReference type="InterPro" id="IPR001841">
    <property type="entry name" value="Znf_RING"/>
</dbReference>
<comment type="caution">
    <text evidence="7">The sequence shown here is derived from an EMBL/GenBank/DDBJ whole genome shotgun (WGS) entry which is preliminary data.</text>
</comment>
<feature type="compositionally biased region" description="Acidic residues" evidence="5">
    <location>
        <begin position="275"/>
        <end position="284"/>
    </location>
</feature>